<sequence length="193" mass="19949">MTAAGDMLNQVVPTLVRVARRPGGLLLAAAGGAVGIFALLAFLLGTRGTTWTSWIPLALALVLAVPVVVLAVRRARLQTQTQDLHLRHTVVGTTGSEVVVVDSHGQDPSRYALQDEVDTLNAAMAEGAVRTARFLPRVEAAQRAALVAAGGKVRAPYLADDLRVTIVALLGTLAAIPLGTLGAIVTAVLLVVG</sequence>
<protein>
    <submittedName>
        <fullName evidence="2">Uncharacterized protein</fullName>
    </submittedName>
</protein>
<dbReference type="AlphaFoldDB" id="A0A2A9EQ68"/>
<dbReference type="Proteomes" id="UP000222106">
    <property type="component" value="Unassembled WGS sequence"/>
</dbReference>
<gene>
    <name evidence="2" type="ORF">ATJ97_3805</name>
</gene>
<keyword evidence="3" id="KW-1185">Reference proteome</keyword>
<feature type="transmembrane region" description="Helical" evidence="1">
    <location>
        <begin position="164"/>
        <end position="192"/>
    </location>
</feature>
<reference evidence="2 3" key="1">
    <citation type="submission" date="2017-10" db="EMBL/GenBank/DDBJ databases">
        <title>Sequencing the genomes of 1000 actinobacteria strains.</title>
        <authorList>
            <person name="Klenk H.-P."/>
        </authorList>
    </citation>
    <scope>NUCLEOTIDE SEQUENCE [LARGE SCALE GENOMIC DNA]</scope>
    <source>
        <strain evidence="2 3">DSM 21838</strain>
    </source>
</reference>
<dbReference type="EMBL" id="PDJI01000004">
    <property type="protein sequence ID" value="PFG41257.1"/>
    <property type="molecule type" value="Genomic_DNA"/>
</dbReference>
<name>A0A2A9EQ68_9MICO</name>
<accession>A0A2A9EQ68</accession>
<dbReference type="RefSeq" id="WP_098485044.1">
    <property type="nucleotide sequence ID" value="NZ_PDJI01000004.1"/>
</dbReference>
<evidence type="ECO:0000313" key="3">
    <source>
        <dbReference type="Proteomes" id="UP000222106"/>
    </source>
</evidence>
<keyword evidence="1" id="KW-0472">Membrane</keyword>
<evidence type="ECO:0000256" key="1">
    <source>
        <dbReference type="SAM" id="Phobius"/>
    </source>
</evidence>
<evidence type="ECO:0000313" key="2">
    <source>
        <dbReference type="EMBL" id="PFG41257.1"/>
    </source>
</evidence>
<proteinExistence type="predicted"/>
<feature type="transmembrane region" description="Helical" evidence="1">
    <location>
        <begin position="25"/>
        <end position="45"/>
    </location>
</feature>
<comment type="caution">
    <text evidence="2">The sequence shown here is derived from an EMBL/GenBank/DDBJ whole genome shotgun (WGS) entry which is preliminary data.</text>
</comment>
<dbReference type="OrthoDB" id="5146636at2"/>
<keyword evidence="1" id="KW-1133">Transmembrane helix</keyword>
<organism evidence="2 3">
    <name type="scientific">Georgenia soli</name>
    <dbReference type="NCBI Taxonomy" id="638953"/>
    <lineage>
        <taxon>Bacteria</taxon>
        <taxon>Bacillati</taxon>
        <taxon>Actinomycetota</taxon>
        <taxon>Actinomycetes</taxon>
        <taxon>Micrococcales</taxon>
        <taxon>Bogoriellaceae</taxon>
        <taxon>Georgenia</taxon>
    </lineage>
</organism>
<feature type="transmembrane region" description="Helical" evidence="1">
    <location>
        <begin position="51"/>
        <end position="72"/>
    </location>
</feature>
<keyword evidence="1" id="KW-0812">Transmembrane</keyword>